<protein>
    <recommendedName>
        <fullName evidence="2">UPF0125 protein SAMN04244559_00391</fullName>
    </recommendedName>
</protein>
<dbReference type="OrthoDB" id="9796575at2"/>
<evidence type="ECO:0000256" key="2">
    <source>
        <dbReference type="HAMAP-Rule" id="MF_00460"/>
    </source>
</evidence>
<evidence type="ECO:0000313" key="5">
    <source>
        <dbReference type="Proteomes" id="UP000182983"/>
    </source>
</evidence>
<evidence type="ECO:0000256" key="1">
    <source>
        <dbReference type="ARBA" id="ARBA00010645"/>
    </source>
</evidence>
<dbReference type="SUPFAM" id="SSF54285">
    <property type="entry name" value="MoaD/ThiS"/>
    <property type="match status" value="1"/>
</dbReference>
<dbReference type="InterPro" id="IPR005346">
    <property type="entry name" value="RnfH"/>
</dbReference>
<accession>A0A1H6GTF9</accession>
<feature type="compositionally biased region" description="Low complexity" evidence="3">
    <location>
        <begin position="88"/>
        <end position="98"/>
    </location>
</feature>
<sequence>MKVGVVYATPARQSWLTIDVPDGSTVKDAIEKSGILRQFPEIDLDAQKVGIYGKATTLDAVVEDGARIEIYRQITADPKTVRRRPREGAAPANGGAEG</sequence>
<dbReference type="HAMAP" id="MF_00460">
    <property type="entry name" value="UPF0125_RnfH"/>
    <property type="match status" value="1"/>
</dbReference>
<gene>
    <name evidence="4" type="ORF">SAMN04244559_00391</name>
</gene>
<dbReference type="InterPro" id="IPR037021">
    <property type="entry name" value="RnfH_sf"/>
</dbReference>
<dbReference type="AlphaFoldDB" id="A0A1H6GTF9"/>
<dbReference type="NCBIfam" id="NF002490">
    <property type="entry name" value="PRK01777.1"/>
    <property type="match status" value="1"/>
</dbReference>
<comment type="similarity">
    <text evidence="1 2">Belongs to the UPF0125 (RnfH) family.</text>
</comment>
<evidence type="ECO:0000313" key="4">
    <source>
        <dbReference type="EMBL" id="SEH26072.1"/>
    </source>
</evidence>
<dbReference type="InterPro" id="IPR016155">
    <property type="entry name" value="Mopterin_synth/thiamin_S_b"/>
</dbReference>
<name>A0A1H6GTF9_MAGFU</name>
<dbReference type="RefSeq" id="WP_074764946.1">
    <property type="nucleotide sequence ID" value="NZ_FNWO01000001.1"/>
</dbReference>
<proteinExistence type="inferred from homology"/>
<dbReference type="EMBL" id="FNWO01000001">
    <property type="protein sequence ID" value="SEH26072.1"/>
    <property type="molecule type" value="Genomic_DNA"/>
</dbReference>
<dbReference type="PANTHER" id="PTHR37483">
    <property type="entry name" value="UPF0125 PROTEIN RATB"/>
    <property type="match status" value="1"/>
</dbReference>
<dbReference type="Gene3D" id="3.10.20.280">
    <property type="entry name" value="RnfH-like"/>
    <property type="match status" value="1"/>
</dbReference>
<keyword evidence="5" id="KW-1185">Reference proteome</keyword>
<dbReference type="Pfam" id="PF03658">
    <property type="entry name" value="Ub-RnfH"/>
    <property type="match status" value="1"/>
</dbReference>
<organism evidence="4 5">
    <name type="scientific">Magnetospirillum fulvum</name>
    <name type="common">Rhodospirillum fulvum</name>
    <dbReference type="NCBI Taxonomy" id="1082"/>
    <lineage>
        <taxon>Bacteria</taxon>
        <taxon>Pseudomonadati</taxon>
        <taxon>Pseudomonadota</taxon>
        <taxon>Alphaproteobacteria</taxon>
        <taxon>Rhodospirillales</taxon>
        <taxon>Rhodospirillaceae</taxon>
        <taxon>Magnetospirillum</taxon>
    </lineage>
</organism>
<dbReference type="PANTHER" id="PTHR37483:SF1">
    <property type="entry name" value="UPF0125 PROTEIN RATB"/>
    <property type="match status" value="1"/>
</dbReference>
<evidence type="ECO:0000256" key="3">
    <source>
        <dbReference type="SAM" id="MobiDB-lite"/>
    </source>
</evidence>
<feature type="region of interest" description="Disordered" evidence="3">
    <location>
        <begin position="77"/>
        <end position="98"/>
    </location>
</feature>
<reference evidence="5" key="1">
    <citation type="submission" date="2016-10" db="EMBL/GenBank/DDBJ databases">
        <authorList>
            <person name="Varghese N."/>
            <person name="Submissions S."/>
        </authorList>
    </citation>
    <scope>NUCLEOTIDE SEQUENCE [LARGE SCALE GENOMIC DNA]</scope>
    <source>
        <strain evidence="5">DSM 13234</strain>
    </source>
</reference>
<dbReference type="Proteomes" id="UP000182983">
    <property type="component" value="Unassembled WGS sequence"/>
</dbReference>